<accession>I5C3V3</accession>
<keyword evidence="1" id="KW-0349">Heme</keyword>
<dbReference type="InterPro" id="IPR009056">
    <property type="entry name" value="Cyt_c-like_dom"/>
</dbReference>
<dbReference type="SUPFAM" id="SSF46626">
    <property type="entry name" value="Cytochrome c"/>
    <property type="match status" value="1"/>
</dbReference>
<evidence type="ECO:0000256" key="2">
    <source>
        <dbReference type="ARBA" id="ARBA00022723"/>
    </source>
</evidence>
<evidence type="ECO:0000313" key="5">
    <source>
        <dbReference type="EMBL" id="EIM76505.1"/>
    </source>
</evidence>
<organism evidence="5 6">
    <name type="scientific">Nitritalea halalkaliphila LW7</name>
    <dbReference type="NCBI Taxonomy" id="1189621"/>
    <lineage>
        <taxon>Bacteria</taxon>
        <taxon>Pseudomonadati</taxon>
        <taxon>Bacteroidota</taxon>
        <taxon>Cytophagia</taxon>
        <taxon>Cytophagales</taxon>
        <taxon>Cyclobacteriaceae</taxon>
        <taxon>Nitritalea</taxon>
    </lineage>
</organism>
<sequence length="89" mass="10298">MEKEWQEHFPLWRKPIISSKTLRRAVHIILHGQAEEIVVNGETYDMPMPAQAHLDDQEVADVMNYILNSWGNDGGTMSAKKVKEIRNRP</sequence>
<dbReference type="PANTHER" id="PTHR35008">
    <property type="entry name" value="BLL4482 PROTEIN-RELATED"/>
    <property type="match status" value="1"/>
</dbReference>
<gene>
    <name evidence="5" type="ORF">A3SI_09977</name>
</gene>
<dbReference type="Gene3D" id="1.10.760.10">
    <property type="entry name" value="Cytochrome c-like domain"/>
    <property type="match status" value="1"/>
</dbReference>
<dbReference type="AlphaFoldDB" id="I5C3V3"/>
<dbReference type="Pfam" id="PF00034">
    <property type="entry name" value="Cytochrom_C"/>
    <property type="match status" value="1"/>
</dbReference>
<dbReference type="PANTHER" id="PTHR35008:SF8">
    <property type="entry name" value="ALCOHOL DEHYDROGENASE CYTOCHROME C SUBUNIT"/>
    <property type="match status" value="1"/>
</dbReference>
<dbReference type="EMBL" id="AJYA01000020">
    <property type="protein sequence ID" value="EIM76505.1"/>
    <property type="molecule type" value="Genomic_DNA"/>
</dbReference>
<protein>
    <submittedName>
        <fullName evidence="5">Major anaerobically induced outer membrane transmembrane protein</fullName>
    </submittedName>
</protein>
<dbReference type="InterPro" id="IPR036909">
    <property type="entry name" value="Cyt_c-like_dom_sf"/>
</dbReference>
<keyword evidence="5" id="KW-0812">Transmembrane</keyword>
<keyword evidence="5" id="KW-0472">Membrane</keyword>
<evidence type="ECO:0000256" key="1">
    <source>
        <dbReference type="ARBA" id="ARBA00022617"/>
    </source>
</evidence>
<dbReference type="STRING" id="1189621.A3SI_09977"/>
<dbReference type="GO" id="GO:0046872">
    <property type="term" value="F:metal ion binding"/>
    <property type="evidence" value="ECO:0007669"/>
    <property type="project" value="UniProtKB-KW"/>
</dbReference>
<evidence type="ECO:0000313" key="6">
    <source>
        <dbReference type="Proteomes" id="UP000005551"/>
    </source>
</evidence>
<dbReference type="GO" id="GO:0009055">
    <property type="term" value="F:electron transfer activity"/>
    <property type="evidence" value="ECO:0007669"/>
    <property type="project" value="InterPro"/>
</dbReference>
<keyword evidence="3" id="KW-0408">Iron</keyword>
<dbReference type="Proteomes" id="UP000005551">
    <property type="component" value="Unassembled WGS sequence"/>
</dbReference>
<comment type="caution">
    <text evidence="5">The sequence shown here is derived from an EMBL/GenBank/DDBJ whole genome shotgun (WGS) entry which is preliminary data.</text>
</comment>
<dbReference type="PATRIC" id="fig|1189621.3.peg.2077"/>
<feature type="domain" description="Cytochrome c" evidence="4">
    <location>
        <begin position="41"/>
        <end position="70"/>
    </location>
</feature>
<keyword evidence="6" id="KW-1185">Reference proteome</keyword>
<reference evidence="5 6" key="1">
    <citation type="submission" date="2012-05" db="EMBL/GenBank/DDBJ databases">
        <title>Genome sequence of Nitritalea halalkaliphila LW7.</title>
        <authorList>
            <person name="Jangir P.K."/>
            <person name="Singh A."/>
            <person name="Shivaji S."/>
            <person name="Sharma R."/>
        </authorList>
    </citation>
    <scope>NUCLEOTIDE SEQUENCE [LARGE SCALE GENOMIC DNA]</scope>
    <source>
        <strain evidence="5 6">LW7</strain>
    </source>
</reference>
<dbReference type="GO" id="GO:0020037">
    <property type="term" value="F:heme binding"/>
    <property type="evidence" value="ECO:0007669"/>
    <property type="project" value="InterPro"/>
</dbReference>
<name>I5C3V3_9BACT</name>
<dbReference type="InterPro" id="IPR051459">
    <property type="entry name" value="Cytochrome_c-type_DH"/>
</dbReference>
<proteinExistence type="predicted"/>
<evidence type="ECO:0000259" key="4">
    <source>
        <dbReference type="Pfam" id="PF00034"/>
    </source>
</evidence>
<evidence type="ECO:0000256" key="3">
    <source>
        <dbReference type="ARBA" id="ARBA00023004"/>
    </source>
</evidence>
<keyword evidence="2" id="KW-0479">Metal-binding</keyword>